<dbReference type="Proteomes" id="UP000695022">
    <property type="component" value="Unplaced"/>
</dbReference>
<evidence type="ECO:0000313" key="3">
    <source>
        <dbReference type="Proteomes" id="UP000695022"/>
    </source>
</evidence>
<dbReference type="PANTHER" id="PTHR31569:SF4">
    <property type="entry name" value="SWIM-TYPE DOMAIN-CONTAINING PROTEIN"/>
    <property type="match status" value="1"/>
</dbReference>
<reference evidence="4" key="1">
    <citation type="submission" date="2025-08" db="UniProtKB">
        <authorList>
            <consortium name="RefSeq"/>
        </authorList>
    </citation>
    <scope>IDENTIFICATION</scope>
</reference>
<protein>
    <submittedName>
        <fullName evidence="4">Uncharacterized protein LOC106813130</fullName>
    </submittedName>
</protein>
<dbReference type="Pfam" id="PF20784">
    <property type="entry name" value="DUF5575_C"/>
    <property type="match status" value="1"/>
</dbReference>
<feature type="domain" description="DUF5575" evidence="1">
    <location>
        <begin position="437"/>
        <end position="527"/>
    </location>
</feature>
<name>A0ABM1EKF7_PRICU</name>
<organism evidence="3 4">
    <name type="scientific">Priapulus caudatus</name>
    <name type="common">Priapulid worm</name>
    <dbReference type="NCBI Taxonomy" id="37621"/>
    <lineage>
        <taxon>Eukaryota</taxon>
        <taxon>Metazoa</taxon>
        <taxon>Ecdysozoa</taxon>
        <taxon>Scalidophora</taxon>
        <taxon>Priapulida</taxon>
        <taxon>Priapulimorpha</taxon>
        <taxon>Priapulimorphida</taxon>
        <taxon>Priapulidae</taxon>
        <taxon>Priapulus</taxon>
    </lineage>
</organism>
<evidence type="ECO:0000313" key="4">
    <source>
        <dbReference type="RefSeq" id="XP_014672678.1"/>
    </source>
</evidence>
<accession>A0ABM1EKF7</accession>
<dbReference type="RefSeq" id="XP_014672678.1">
    <property type="nucleotide sequence ID" value="XM_014817192.1"/>
</dbReference>
<evidence type="ECO:0000259" key="1">
    <source>
        <dbReference type="Pfam" id="PF20784"/>
    </source>
</evidence>
<dbReference type="InterPro" id="IPR048324">
    <property type="entry name" value="ZSWIM1-3_RNaseH-like"/>
</dbReference>
<evidence type="ECO:0000259" key="2">
    <source>
        <dbReference type="Pfam" id="PF21056"/>
    </source>
</evidence>
<keyword evidence="3" id="KW-1185">Reference proteome</keyword>
<dbReference type="InterPro" id="IPR052579">
    <property type="entry name" value="Zinc_finger_SWIM"/>
</dbReference>
<gene>
    <name evidence="4" type="primary">LOC106813130</name>
</gene>
<feature type="domain" description="ZSWIM1/3 RNaseH-like" evidence="2">
    <location>
        <begin position="283"/>
        <end position="405"/>
    </location>
</feature>
<dbReference type="PANTHER" id="PTHR31569">
    <property type="entry name" value="SWIM-TYPE DOMAIN-CONTAINING PROTEIN"/>
    <property type="match status" value="1"/>
</dbReference>
<sequence>MADKDMAERDVMIQEMPGISLLICLLHTLRTFRREISTDKMGITPAQRDVIHYFNKEWHSIRHQWVKGLKTEAFNLLTNTNNRVESVNQKLKAVITKNSGISQLFTDLMSALQSMSVEKDHRALKVLQKQLEKAHSLTVEERDAGGAFCIRSPAGLLNPTGGRFIVTEVDKQEQCNVINFLPELGVTCNTALQEGLYHDIPGTSSSTAAQGIGNNAYKHLPRQRKMNPTEKENVVTMLDIHANKKLLQDRLIKETGKVILLKDLHNLAATNKPSNDAQTLLELMQKVPGATVEILLEGQVITGIFFQTEEMKKTFQDFPEVLLIDATYKLNDIRMPLFVLMAIDGNGVSEIVALWLVQHEDRLTLENMIRIFKEKNSSWEGVQVVMADKDMVERDVMIQEMPGISLLICLFHTLRTFRREISTDKMGITPAQRDACREMLTKLAYAKSEEEYQVLHTIFQDSAPKQVIDYFNKEWHSIRHQWVEGLKTEAFNLLTNTNNRVESLNQKLKAVITKNSGISQFFTDLMSALQSMSVEKDHRALKVLQKRDL</sequence>
<dbReference type="InterPro" id="IPR049218">
    <property type="entry name" value="DUF5575_C"/>
</dbReference>
<proteinExistence type="predicted"/>
<dbReference type="GeneID" id="106813130"/>
<dbReference type="Pfam" id="PF21056">
    <property type="entry name" value="ZSWIM1-3_RNaseH-like"/>
    <property type="match status" value="1"/>
</dbReference>